<evidence type="ECO:0000256" key="3">
    <source>
        <dbReference type="ARBA" id="ARBA00022722"/>
    </source>
</evidence>
<protein>
    <submittedName>
        <fullName evidence="6">Pre-16S rRNA nuclease</fullName>
    </submittedName>
</protein>
<accession>A0AA35SY98</accession>
<dbReference type="InterPro" id="IPR037027">
    <property type="entry name" value="YqgF/RNaseH-like_dom_sf"/>
</dbReference>
<dbReference type="PANTHER" id="PTHR33317">
    <property type="entry name" value="POLYNUCLEOTIDYL TRANSFERASE, RIBONUCLEASE H-LIKE SUPERFAMILY PROTEIN"/>
    <property type="match status" value="1"/>
</dbReference>
<dbReference type="GO" id="GO:0000967">
    <property type="term" value="P:rRNA 5'-end processing"/>
    <property type="evidence" value="ECO:0007669"/>
    <property type="project" value="TreeGrafter"/>
</dbReference>
<dbReference type="EMBL" id="CASHTH010002975">
    <property type="protein sequence ID" value="CAI8038083.1"/>
    <property type="molecule type" value="Genomic_DNA"/>
</dbReference>
<dbReference type="GO" id="GO:0005829">
    <property type="term" value="C:cytosol"/>
    <property type="evidence" value="ECO:0007669"/>
    <property type="project" value="TreeGrafter"/>
</dbReference>
<evidence type="ECO:0000313" key="6">
    <source>
        <dbReference type="EMBL" id="CAI8038083.1"/>
    </source>
</evidence>
<comment type="caution">
    <text evidence="6">The sequence shown here is derived from an EMBL/GenBank/DDBJ whole genome shotgun (WGS) entry which is preliminary data.</text>
</comment>
<dbReference type="InterPro" id="IPR012337">
    <property type="entry name" value="RNaseH-like_sf"/>
</dbReference>
<keyword evidence="4" id="KW-0378">Hydrolase</keyword>
<dbReference type="InterPro" id="IPR005227">
    <property type="entry name" value="YqgF"/>
</dbReference>
<feature type="domain" description="YqgF/RNase H-like" evidence="5">
    <location>
        <begin position="5"/>
        <end position="105"/>
    </location>
</feature>
<evidence type="ECO:0000256" key="4">
    <source>
        <dbReference type="ARBA" id="ARBA00022801"/>
    </source>
</evidence>
<keyword evidence="3" id="KW-0540">Nuclease</keyword>
<keyword evidence="2" id="KW-0690">Ribosome biogenesis</keyword>
<evidence type="ECO:0000259" key="5">
    <source>
        <dbReference type="SMART" id="SM00732"/>
    </source>
</evidence>
<name>A0AA35SY98_GEOBA</name>
<dbReference type="AlphaFoldDB" id="A0AA35SY98"/>
<keyword evidence="1" id="KW-0963">Cytoplasm</keyword>
<evidence type="ECO:0000256" key="1">
    <source>
        <dbReference type="ARBA" id="ARBA00022490"/>
    </source>
</evidence>
<gene>
    <name evidence="6" type="ORF">GBAR_LOCUS21230</name>
</gene>
<evidence type="ECO:0000256" key="2">
    <source>
        <dbReference type="ARBA" id="ARBA00022517"/>
    </source>
</evidence>
<dbReference type="PANTHER" id="PTHR33317:SF4">
    <property type="entry name" value="POLYNUCLEOTIDYL TRANSFERASE, RIBONUCLEASE H-LIKE SUPERFAMILY PROTEIN"/>
    <property type="match status" value="1"/>
</dbReference>
<organism evidence="6 7">
    <name type="scientific">Geodia barretti</name>
    <name type="common">Barrett's horny sponge</name>
    <dbReference type="NCBI Taxonomy" id="519541"/>
    <lineage>
        <taxon>Eukaryota</taxon>
        <taxon>Metazoa</taxon>
        <taxon>Porifera</taxon>
        <taxon>Demospongiae</taxon>
        <taxon>Heteroscleromorpha</taxon>
        <taxon>Tetractinellida</taxon>
        <taxon>Astrophorina</taxon>
        <taxon>Geodiidae</taxon>
        <taxon>Geodia</taxon>
    </lineage>
</organism>
<evidence type="ECO:0000313" key="7">
    <source>
        <dbReference type="Proteomes" id="UP001174909"/>
    </source>
</evidence>
<dbReference type="SMART" id="SM00732">
    <property type="entry name" value="YqgFc"/>
    <property type="match status" value="1"/>
</dbReference>
<dbReference type="Gene3D" id="3.30.420.140">
    <property type="entry name" value="YqgF/RNase H-like domain"/>
    <property type="match status" value="1"/>
</dbReference>
<proteinExistence type="inferred from homology"/>
<dbReference type="NCBIfam" id="TIGR00250">
    <property type="entry name" value="RNAse_H_YqgF"/>
    <property type="match status" value="1"/>
</dbReference>
<dbReference type="HAMAP" id="MF_00651">
    <property type="entry name" value="Nuclease_YqgF"/>
    <property type="match status" value="1"/>
</dbReference>
<dbReference type="CDD" id="cd16964">
    <property type="entry name" value="YqgF"/>
    <property type="match status" value="1"/>
</dbReference>
<dbReference type="InterPro" id="IPR006641">
    <property type="entry name" value="YqgF/RNaseH-like_dom"/>
</dbReference>
<sequence length="139" mass="14649">MAESGRLIGLDVGDRRIGVAVSIPPGSLVLPAGHIDRRNLRSDIASILEAVSQRQAVAIVVGMPYDAQGRPGQQARKIQSVVRALERSAAVPVFVQDEAFTSSSAEAELRASGRRPSREPGAVDAGAAAAILRRFINPD</sequence>
<dbReference type="Proteomes" id="UP001174909">
    <property type="component" value="Unassembled WGS sequence"/>
</dbReference>
<keyword evidence="7" id="KW-1185">Reference proteome</keyword>
<dbReference type="GO" id="GO:0004518">
    <property type="term" value="F:nuclease activity"/>
    <property type="evidence" value="ECO:0007669"/>
    <property type="project" value="UniProtKB-KW"/>
</dbReference>
<dbReference type="Pfam" id="PF03652">
    <property type="entry name" value="RuvX"/>
    <property type="match status" value="1"/>
</dbReference>
<dbReference type="GO" id="GO:0016787">
    <property type="term" value="F:hydrolase activity"/>
    <property type="evidence" value="ECO:0007669"/>
    <property type="project" value="UniProtKB-KW"/>
</dbReference>
<dbReference type="SUPFAM" id="SSF53098">
    <property type="entry name" value="Ribonuclease H-like"/>
    <property type="match status" value="1"/>
</dbReference>
<reference evidence="6" key="1">
    <citation type="submission" date="2023-03" db="EMBL/GenBank/DDBJ databases">
        <authorList>
            <person name="Steffen K."/>
            <person name="Cardenas P."/>
        </authorList>
    </citation>
    <scope>NUCLEOTIDE SEQUENCE</scope>
</reference>